<gene>
    <name evidence="5" type="ORF">MNBD_NITROSPINAE04-1868</name>
</gene>
<dbReference type="InterPro" id="IPR050137">
    <property type="entry name" value="PyrR_bifunctional"/>
</dbReference>
<name>A0A3B1BSW1_9ZZZZ</name>
<evidence type="ECO:0000313" key="5">
    <source>
        <dbReference type="EMBL" id="VAX21396.1"/>
    </source>
</evidence>
<dbReference type="Gene3D" id="3.40.50.2020">
    <property type="match status" value="1"/>
</dbReference>
<keyword evidence="3" id="KW-0804">Transcription</keyword>
<sequence length="238" mass="26481">MPKAGLCCCLNICHAKLASRTCPDISFIESVNIIIYGVKALPKQTGASRNRRKDDKSVILTALKMRQTITRMAHEVVEKNRDLDDFVFLGIVTRGSVLASRLAKEVKRISKVDIPVGALDPTLYRDDFQSHGAVLKEAKTTDIPFSIEGKTVLLVDDVLFTGRTINAAITHLFDLGRPRQVQLAVFIDRGHRELPIRPDYCGKNLPTQYVEKIRVRFKECDGKDIVLSGTEDGGNDSD</sequence>
<protein>
    <submittedName>
        <fullName evidence="5">Pyrimidine operon regulatory protein PyrR</fullName>
    </submittedName>
</protein>
<dbReference type="PANTHER" id="PTHR11608:SF0">
    <property type="entry name" value="BIFUNCTIONAL PROTEIN PYRR"/>
    <property type="match status" value="1"/>
</dbReference>
<dbReference type="InterPro" id="IPR029057">
    <property type="entry name" value="PRTase-like"/>
</dbReference>
<proteinExistence type="inferred from homology"/>
<dbReference type="CDD" id="cd06223">
    <property type="entry name" value="PRTases_typeI"/>
    <property type="match status" value="1"/>
</dbReference>
<dbReference type="Pfam" id="PF00156">
    <property type="entry name" value="Pribosyltran"/>
    <property type="match status" value="1"/>
</dbReference>
<dbReference type="NCBIfam" id="NF003549">
    <property type="entry name" value="PRK05205.1-5"/>
    <property type="match status" value="1"/>
</dbReference>
<dbReference type="FunFam" id="3.40.50.2020:FF:000020">
    <property type="entry name" value="Bifunctional protein PyrR"/>
    <property type="match status" value="1"/>
</dbReference>
<dbReference type="HAMAP" id="MF_01219">
    <property type="entry name" value="PyrR"/>
    <property type="match status" value="1"/>
</dbReference>
<dbReference type="InterPro" id="IPR000836">
    <property type="entry name" value="PRTase_dom"/>
</dbReference>
<evidence type="ECO:0000256" key="2">
    <source>
        <dbReference type="ARBA" id="ARBA00023015"/>
    </source>
</evidence>
<organism evidence="5">
    <name type="scientific">hydrothermal vent metagenome</name>
    <dbReference type="NCBI Taxonomy" id="652676"/>
    <lineage>
        <taxon>unclassified sequences</taxon>
        <taxon>metagenomes</taxon>
        <taxon>ecological metagenomes</taxon>
    </lineage>
</organism>
<evidence type="ECO:0000256" key="3">
    <source>
        <dbReference type="ARBA" id="ARBA00023163"/>
    </source>
</evidence>
<evidence type="ECO:0000259" key="4">
    <source>
        <dbReference type="Pfam" id="PF00156"/>
    </source>
</evidence>
<evidence type="ECO:0000256" key="1">
    <source>
        <dbReference type="ARBA" id="ARBA00005565"/>
    </source>
</evidence>
<accession>A0A3B1BSW1</accession>
<dbReference type="PANTHER" id="PTHR11608">
    <property type="entry name" value="BIFUNCTIONAL PROTEIN PYRR"/>
    <property type="match status" value="1"/>
</dbReference>
<reference evidence="5" key="1">
    <citation type="submission" date="2018-06" db="EMBL/GenBank/DDBJ databases">
        <authorList>
            <person name="Zhirakovskaya E."/>
        </authorList>
    </citation>
    <scope>NUCLEOTIDE SEQUENCE</scope>
</reference>
<keyword evidence="2" id="KW-0805">Transcription regulation</keyword>
<dbReference type="AlphaFoldDB" id="A0A3B1BSW1"/>
<comment type="similarity">
    <text evidence="1">Belongs to the purine/pyrimidine phosphoribosyltransferase family. PyrR subfamily.</text>
</comment>
<feature type="domain" description="Phosphoribosyltransferase" evidence="4">
    <location>
        <begin position="60"/>
        <end position="198"/>
    </location>
</feature>
<dbReference type="EMBL" id="UOGA01000200">
    <property type="protein sequence ID" value="VAX21396.1"/>
    <property type="molecule type" value="Genomic_DNA"/>
</dbReference>
<dbReference type="InterPro" id="IPR023050">
    <property type="entry name" value="PyrR"/>
</dbReference>
<dbReference type="SUPFAM" id="SSF53271">
    <property type="entry name" value="PRTase-like"/>
    <property type="match status" value="1"/>
</dbReference>